<organism evidence="1 2">
    <name type="scientific">Acidithiobacillus sulfurivorans</name>
    <dbReference type="NCBI Taxonomy" id="1958756"/>
    <lineage>
        <taxon>Bacteria</taxon>
        <taxon>Pseudomonadati</taxon>
        <taxon>Pseudomonadota</taxon>
        <taxon>Acidithiobacillia</taxon>
        <taxon>Acidithiobacillales</taxon>
        <taxon>Acidithiobacillaceae</taxon>
        <taxon>Acidithiobacillus</taxon>
    </lineage>
</organism>
<name>A0ABS5ZU30_9PROT</name>
<comment type="caution">
    <text evidence="1">The sequence shown here is derived from an EMBL/GenBank/DDBJ whole genome shotgun (WGS) entry which is preliminary data.</text>
</comment>
<dbReference type="Proteomes" id="UP000755654">
    <property type="component" value="Unassembled WGS sequence"/>
</dbReference>
<accession>A0ABS5ZU30</accession>
<dbReference type="EMBL" id="JAAOMP010000013">
    <property type="protein sequence ID" value="MBU2758679.1"/>
    <property type="molecule type" value="Genomic_DNA"/>
</dbReference>
<keyword evidence="2" id="KW-1185">Reference proteome</keyword>
<dbReference type="RefSeq" id="WP_215882484.1">
    <property type="nucleotide sequence ID" value="NZ_JAAOMP010000013.1"/>
</dbReference>
<sequence length="57" mass="6780">MFSQQNMNIGMRGAGRDPAWAARHQHDQNVFHRLLALHDDIQRDLELLPERRLIYAR</sequence>
<evidence type="ECO:0000313" key="1">
    <source>
        <dbReference type="EMBL" id="MBU2758679.1"/>
    </source>
</evidence>
<proteinExistence type="predicted"/>
<evidence type="ECO:0000313" key="2">
    <source>
        <dbReference type="Proteomes" id="UP000755654"/>
    </source>
</evidence>
<reference evidence="1 2" key="1">
    <citation type="journal article" date="2021" name="ISME J.">
        <title>Genomic evolution of the class Acidithiobacillia: deep-branching Proteobacteria living in extreme acidic conditions.</title>
        <authorList>
            <person name="Moya-Beltran A."/>
            <person name="Beard S."/>
            <person name="Rojas-Villalobos C."/>
            <person name="Issotta F."/>
            <person name="Gallardo Y."/>
            <person name="Ulloa R."/>
            <person name="Giaveno A."/>
            <person name="Degli Esposti M."/>
            <person name="Johnson D.B."/>
            <person name="Quatrini R."/>
        </authorList>
    </citation>
    <scope>NUCLEOTIDE SEQUENCE [LARGE SCALE GENOMIC DNA]</scope>
    <source>
        <strain evidence="1 2">RW2</strain>
    </source>
</reference>
<protein>
    <submittedName>
        <fullName evidence="1">Uncharacterized protein</fullName>
    </submittedName>
</protein>
<gene>
    <name evidence="1" type="ORF">HAP95_00370</name>
</gene>